<dbReference type="RefSeq" id="WP_305731802.1">
    <property type="nucleotide sequence ID" value="NZ_OW150024.1"/>
</dbReference>
<dbReference type="Proteomes" id="UP001295463">
    <property type="component" value="Chromosome"/>
</dbReference>
<dbReference type="EMBL" id="OW150024">
    <property type="protein sequence ID" value="CAH2030936.1"/>
    <property type="molecule type" value="Genomic_DNA"/>
</dbReference>
<protein>
    <submittedName>
        <fullName evidence="2">Type IV pilus assembly PilZ</fullName>
    </submittedName>
</protein>
<keyword evidence="3" id="KW-1185">Reference proteome</keyword>
<sequence length="244" mass="27996">MHYDKYFGRGQKVFLINISDERDQEVYNSFTGQVLSCLDDRLTLKTPYRLFSGDTTAFRHGMQFKLTTESLGMGIQLRAELQEPPTPDSIVLKPVGDLSVYQRRQSPRADTTLPLLHVSQKSSLEAFRKEWRRISADLRQPNPPRLKMLETELNISVGGIRFDMTQEPTSLSLVVVDLQDGNPPVNAVAELIWQKRSQDNEKFQCGHRFIDILKEDQQRISQFIERLTGAKQPAGRQKELTDSM</sequence>
<name>A0ABM9D8P8_9BACT</name>
<dbReference type="Pfam" id="PF07238">
    <property type="entry name" value="PilZ"/>
    <property type="match status" value="1"/>
</dbReference>
<dbReference type="Gene3D" id="2.40.10.220">
    <property type="entry name" value="predicted glycosyltransferase like domains"/>
    <property type="match status" value="1"/>
</dbReference>
<evidence type="ECO:0000313" key="2">
    <source>
        <dbReference type="EMBL" id="CAH2030936.1"/>
    </source>
</evidence>
<accession>A0ABM9D8P8</accession>
<organism evidence="2 3">
    <name type="scientific">Trichlorobacter ammonificans</name>
    <dbReference type="NCBI Taxonomy" id="2916410"/>
    <lineage>
        <taxon>Bacteria</taxon>
        <taxon>Pseudomonadati</taxon>
        <taxon>Thermodesulfobacteriota</taxon>
        <taxon>Desulfuromonadia</taxon>
        <taxon>Geobacterales</taxon>
        <taxon>Geobacteraceae</taxon>
        <taxon>Trichlorobacter</taxon>
    </lineage>
</organism>
<reference evidence="2 3" key="1">
    <citation type="submission" date="2022-03" db="EMBL/GenBank/DDBJ databases">
        <authorList>
            <person name="Koch H."/>
        </authorList>
    </citation>
    <scope>NUCLEOTIDE SEQUENCE [LARGE SCALE GENOMIC DNA]</scope>
    <source>
        <strain evidence="2 3">G1</strain>
    </source>
</reference>
<feature type="domain" description="PilZ" evidence="1">
    <location>
        <begin position="102"/>
        <end position="225"/>
    </location>
</feature>
<dbReference type="InterPro" id="IPR009875">
    <property type="entry name" value="PilZ_domain"/>
</dbReference>
<gene>
    <name evidence="2" type="ORF">GEAMG1_1122</name>
</gene>
<proteinExistence type="predicted"/>
<evidence type="ECO:0000259" key="1">
    <source>
        <dbReference type="Pfam" id="PF07238"/>
    </source>
</evidence>
<evidence type="ECO:0000313" key="3">
    <source>
        <dbReference type="Proteomes" id="UP001295463"/>
    </source>
</evidence>